<dbReference type="STRING" id="928856.SAMN04488049_12044"/>
<name>A0A0P1GB41_9RHOB</name>
<reference evidence="1 2" key="1">
    <citation type="submission" date="2015-09" db="EMBL/GenBank/DDBJ databases">
        <authorList>
            <consortium name="Swine Surveillance"/>
        </authorList>
    </citation>
    <scope>NUCLEOTIDE SEQUENCE [LARGE SCALE GENOMIC DNA]</scope>
    <source>
        <strain evidence="1 2">CECT 7557</strain>
    </source>
</reference>
<sequence length="240" mass="26404">MIEPAPADAAVLLVCEHASNFIPDRYQDLGLTAAQKVSHIAWDPGALGVAKALAAQLNAPLIAGGQSRLVYDLNRPPDAASAIPDRSEIHEIPGNQNLSKVDRQERVAQVYAPFYAALVQTLTERRAYLKVMVTLHSFTPVYRGEPRTVELGILHGKDTQFAQAMLAQTPENCAFDVQLNQPYSAMDGVAHTLDEHGHKNGLLNVMLEIRNDLIATEAQQQDWGERLAPWVLRTLQEVQA</sequence>
<dbReference type="EMBL" id="CYSD01000032">
    <property type="protein sequence ID" value="CUH78619.1"/>
    <property type="molecule type" value="Genomic_DNA"/>
</dbReference>
<dbReference type="InterPro" id="IPR011227">
    <property type="entry name" value="UCP029730"/>
</dbReference>
<dbReference type="Gene3D" id="3.40.630.40">
    <property type="entry name" value="Zn-dependent exopeptidases"/>
    <property type="match status" value="1"/>
</dbReference>
<dbReference type="RefSeq" id="WP_235811451.1">
    <property type="nucleotide sequence ID" value="NZ_CYSD01000032.1"/>
</dbReference>
<evidence type="ECO:0000313" key="2">
    <source>
        <dbReference type="Proteomes" id="UP000052022"/>
    </source>
</evidence>
<keyword evidence="2" id="KW-1185">Reference proteome</keyword>
<dbReference type="SUPFAM" id="SSF53187">
    <property type="entry name" value="Zn-dependent exopeptidases"/>
    <property type="match status" value="1"/>
</dbReference>
<dbReference type="Proteomes" id="UP000052022">
    <property type="component" value="Unassembled WGS sequence"/>
</dbReference>
<gene>
    <name evidence="1" type="ORF">TRM7557_01964</name>
</gene>
<dbReference type="GO" id="GO:0016787">
    <property type="term" value="F:hydrolase activity"/>
    <property type="evidence" value="ECO:0007669"/>
    <property type="project" value="UniProtKB-KW"/>
</dbReference>
<keyword evidence="1" id="KW-0378">Hydrolase</keyword>
<dbReference type="PIRSF" id="PIRSF029730">
    <property type="entry name" value="UCP029730"/>
    <property type="match status" value="1"/>
</dbReference>
<accession>A0A0P1GB41</accession>
<protein>
    <submittedName>
        <fullName evidence="1">Putative N-formylglutamate amidohydrolase</fullName>
    </submittedName>
</protein>
<proteinExistence type="predicted"/>
<evidence type="ECO:0000313" key="1">
    <source>
        <dbReference type="EMBL" id="CUH78619.1"/>
    </source>
</evidence>
<dbReference type="Pfam" id="PF05013">
    <property type="entry name" value="FGase"/>
    <property type="match status" value="1"/>
</dbReference>
<organism evidence="1 2">
    <name type="scientific">Tritonibacter multivorans</name>
    <dbReference type="NCBI Taxonomy" id="928856"/>
    <lineage>
        <taxon>Bacteria</taxon>
        <taxon>Pseudomonadati</taxon>
        <taxon>Pseudomonadota</taxon>
        <taxon>Alphaproteobacteria</taxon>
        <taxon>Rhodobacterales</taxon>
        <taxon>Paracoccaceae</taxon>
        <taxon>Tritonibacter</taxon>
    </lineage>
</organism>
<dbReference type="InterPro" id="IPR007709">
    <property type="entry name" value="N-FG_amidohydro"/>
</dbReference>
<dbReference type="AlphaFoldDB" id="A0A0P1GB41"/>